<feature type="non-terminal residue" evidence="2">
    <location>
        <position position="130"/>
    </location>
</feature>
<accession>A0A8S3JWU7</accession>
<sequence length="130" mass="15194">MYPHLSLSLWSPATAPLSSFDFENNTAITDPYSIENFNPSNLQYELRQTYLQFINITDECFLSEHESFITDNPRNRSSITKDDTDQNSSSDDDDEFYFLISSFYDIRTKIDQLTNEYDVLQRKIASLLPH</sequence>
<feature type="region of interest" description="Disordered" evidence="1">
    <location>
        <begin position="70"/>
        <end position="93"/>
    </location>
</feature>
<organism evidence="2 3">
    <name type="scientific">Rotaria magnacalcarata</name>
    <dbReference type="NCBI Taxonomy" id="392030"/>
    <lineage>
        <taxon>Eukaryota</taxon>
        <taxon>Metazoa</taxon>
        <taxon>Spiralia</taxon>
        <taxon>Gnathifera</taxon>
        <taxon>Rotifera</taxon>
        <taxon>Eurotatoria</taxon>
        <taxon>Bdelloidea</taxon>
        <taxon>Philodinida</taxon>
        <taxon>Philodinidae</taxon>
        <taxon>Rotaria</taxon>
    </lineage>
</organism>
<dbReference type="AlphaFoldDB" id="A0A8S3JWU7"/>
<evidence type="ECO:0000256" key="1">
    <source>
        <dbReference type="SAM" id="MobiDB-lite"/>
    </source>
</evidence>
<evidence type="ECO:0000313" key="3">
    <source>
        <dbReference type="Proteomes" id="UP000676336"/>
    </source>
</evidence>
<comment type="caution">
    <text evidence="2">The sequence shown here is derived from an EMBL/GenBank/DDBJ whole genome shotgun (WGS) entry which is preliminary data.</text>
</comment>
<dbReference type="Proteomes" id="UP000676336">
    <property type="component" value="Unassembled WGS sequence"/>
</dbReference>
<protein>
    <submittedName>
        <fullName evidence="2">Uncharacterized protein</fullName>
    </submittedName>
</protein>
<proteinExistence type="predicted"/>
<name>A0A8S3JWU7_9BILA</name>
<dbReference type="EMBL" id="CAJOBI010352245">
    <property type="protein sequence ID" value="CAF5221910.1"/>
    <property type="molecule type" value="Genomic_DNA"/>
</dbReference>
<evidence type="ECO:0000313" key="2">
    <source>
        <dbReference type="EMBL" id="CAF5221910.1"/>
    </source>
</evidence>
<gene>
    <name evidence="2" type="ORF">SMN809_LOCUS82584</name>
</gene>
<reference evidence="2" key="1">
    <citation type="submission" date="2021-02" db="EMBL/GenBank/DDBJ databases">
        <authorList>
            <person name="Nowell W R."/>
        </authorList>
    </citation>
    <scope>NUCLEOTIDE SEQUENCE</scope>
</reference>